<name>A0ABS7UXN1_9BACI</name>
<organism evidence="1 2">
    <name type="scientific">Metabacillus rhizolycopersici</name>
    <dbReference type="NCBI Taxonomy" id="2875709"/>
    <lineage>
        <taxon>Bacteria</taxon>
        <taxon>Bacillati</taxon>
        <taxon>Bacillota</taxon>
        <taxon>Bacilli</taxon>
        <taxon>Bacillales</taxon>
        <taxon>Bacillaceae</taxon>
        <taxon>Metabacillus</taxon>
    </lineage>
</organism>
<evidence type="ECO:0000313" key="2">
    <source>
        <dbReference type="Proteomes" id="UP001165287"/>
    </source>
</evidence>
<dbReference type="RefSeq" id="WP_224141513.1">
    <property type="nucleotide sequence ID" value="NZ_JAIQUM010000084.1"/>
</dbReference>
<comment type="caution">
    <text evidence="1">The sequence shown here is derived from an EMBL/GenBank/DDBJ whole genome shotgun (WGS) entry which is preliminary data.</text>
</comment>
<dbReference type="Proteomes" id="UP001165287">
    <property type="component" value="Unassembled WGS sequence"/>
</dbReference>
<keyword evidence="2" id="KW-1185">Reference proteome</keyword>
<proteinExistence type="predicted"/>
<protein>
    <submittedName>
        <fullName evidence="1">Uncharacterized protein</fullName>
    </submittedName>
</protein>
<dbReference type="EMBL" id="JAIQUM010000084">
    <property type="protein sequence ID" value="MBZ5753081.1"/>
    <property type="molecule type" value="Genomic_DNA"/>
</dbReference>
<accession>A0ABS7UXN1</accession>
<evidence type="ECO:0000313" key="1">
    <source>
        <dbReference type="EMBL" id="MBZ5753081.1"/>
    </source>
</evidence>
<reference evidence="1" key="1">
    <citation type="submission" date="2024-05" db="EMBL/GenBank/DDBJ databases">
        <title>Metabacillus sp. nov., isolated from the rhizosphere soil of tomato plants.</title>
        <authorList>
            <person name="Ma R."/>
        </authorList>
    </citation>
    <scope>NUCLEOTIDE SEQUENCE</scope>
    <source>
        <strain evidence="1">DBTR6</strain>
    </source>
</reference>
<gene>
    <name evidence="1" type="ORF">K9V48_23350</name>
</gene>
<sequence length="55" mass="6400">MIELKSKFIVHTDGFNIPSIKQLLSSFSSIEEMLNQLEMYTKTRNDVTYIVGELF</sequence>